<dbReference type="OrthoDB" id="5986190at2759"/>
<gene>
    <name evidence="2" type="ORF">PV07_12307</name>
</gene>
<reference evidence="2 3" key="1">
    <citation type="submission" date="2015-01" db="EMBL/GenBank/DDBJ databases">
        <title>The Genome Sequence of Cladophialophora immunda CBS83496.</title>
        <authorList>
            <consortium name="The Broad Institute Genomics Platform"/>
            <person name="Cuomo C."/>
            <person name="de Hoog S."/>
            <person name="Gorbushina A."/>
            <person name="Stielow B."/>
            <person name="Teixiera M."/>
            <person name="Abouelleil A."/>
            <person name="Chapman S.B."/>
            <person name="Priest M."/>
            <person name="Young S.K."/>
            <person name="Wortman J."/>
            <person name="Nusbaum C."/>
            <person name="Birren B."/>
        </authorList>
    </citation>
    <scope>NUCLEOTIDE SEQUENCE [LARGE SCALE GENOMIC DNA]</scope>
    <source>
        <strain evidence="2 3">CBS 83496</strain>
    </source>
</reference>
<dbReference type="PANTHER" id="PTHR46082">
    <property type="entry name" value="ATP/GTP-BINDING PROTEIN-RELATED"/>
    <property type="match status" value="1"/>
</dbReference>
<dbReference type="SUPFAM" id="SSF48452">
    <property type="entry name" value="TPR-like"/>
    <property type="match status" value="2"/>
</dbReference>
<dbReference type="Gene3D" id="3.40.50.1580">
    <property type="entry name" value="Nucleoside phosphorylase domain"/>
    <property type="match status" value="1"/>
</dbReference>
<dbReference type="InterPro" id="IPR035994">
    <property type="entry name" value="Nucleoside_phosphorylase_sf"/>
</dbReference>
<dbReference type="Pfam" id="PF13424">
    <property type="entry name" value="TPR_12"/>
    <property type="match status" value="1"/>
</dbReference>
<keyword evidence="3" id="KW-1185">Reference proteome</keyword>
<dbReference type="GO" id="GO:0003824">
    <property type="term" value="F:catalytic activity"/>
    <property type="evidence" value="ECO:0007669"/>
    <property type="project" value="InterPro"/>
</dbReference>
<dbReference type="InterPro" id="IPR027417">
    <property type="entry name" value="P-loop_NTPase"/>
</dbReference>
<feature type="region of interest" description="Disordered" evidence="1">
    <location>
        <begin position="105"/>
        <end position="126"/>
    </location>
</feature>
<proteinExistence type="predicted"/>
<feature type="region of interest" description="Disordered" evidence="1">
    <location>
        <begin position="308"/>
        <end position="327"/>
    </location>
</feature>
<dbReference type="InterPro" id="IPR011990">
    <property type="entry name" value="TPR-like_helical_dom_sf"/>
</dbReference>
<dbReference type="RefSeq" id="XP_016242636.1">
    <property type="nucleotide sequence ID" value="XM_016399824.1"/>
</dbReference>
<dbReference type="Gene3D" id="1.25.40.10">
    <property type="entry name" value="Tetratricopeptide repeat domain"/>
    <property type="match status" value="1"/>
</dbReference>
<dbReference type="SUPFAM" id="SSF53167">
    <property type="entry name" value="Purine and uridine phosphorylases"/>
    <property type="match status" value="1"/>
</dbReference>
<feature type="compositionally biased region" description="Polar residues" evidence="1">
    <location>
        <begin position="318"/>
        <end position="327"/>
    </location>
</feature>
<dbReference type="SUPFAM" id="SSF52540">
    <property type="entry name" value="P-loop containing nucleoside triphosphate hydrolases"/>
    <property type="match status" value="1"/>
</dbReference>
<sequence>MTERIPRRATKDITGGPFPIRAATQACRQRLQECASQASLQNGHWAENRSSDFNLWDSGIGASANELNSLDRRLDRDISAQKVVVGALSTLAAWATKCRELAEEVERQPAGPLDHQNGSKSLSPDEQSIEIRDGITLDEAKNTVEKLLEILVNLEIVIRRAGTASRVRRADRTFHKRKHHYTELSTHLEFILRVSEAPRREHALMTQSPAPVEADEIDVTSTVEQLEGEKAPLRPEQQILLLANIKRTDRFLFYKGRQEQLRSEQVQKPSYPQAERVQVRSSSSPARPSNPPTRSEKQLENSLETFTDEQAMPDRSQHSTGTTNQASDYVATKSLEKDMRLTSPGVAATKIAIRADYPKPPKDKTKCPYCLIPLRGEADDLSQWRKHLSEDLQPYTCYVPNCPQNHPFFNTFGAWKMHVLSKDHQQPVGWTCLFCPFSSNPGEDRTFLDHVQSSHSDAVTKESLTGFVHMCRRNATPTLDRCPVCSICDKDWQLQKDRDVQFEPQTKSFLEHLGQCIHGFALRSLPETEPGKPEDESGQNQTDVSAIEDRSWPSGYLHVSHHTDAGLADSDLLEMVPALRRHDLVDNSTRTQAWVVDNANRIQSSNTSDPYSADVPSLSNQDNYAETKNLHRDALQFPEALPDESHSLRLNGPFLPHDYRLACICSTELELAPIRALLDEIHLKLPRPRDRNSYILGRIGRHSVVIALLPETENNDAAVAMMQLIKDFPSVRFGLSVGIDAGVPNLPNVDVRLGDVVVSMPSKTPGSVIHYDLGTKTKDSKVPVYLLQMLKKYPKLKDKYIHPGAESDQLFESSYDHHGGEDCLDCDSSRAVKRSARPSTDPVVHYGTIASVNRVLKNAVERDMLEMTNPSIVCVETEVAGLMDSFPCLAIRGICDYADSHKNKRWMPYAAATAAAYMKELLYMLSPREVSSTSPALEGTEVSQILAELEVIVREAVEDLSPSRQCRIVISGIDGQGKSEICLQLARCTRQLFWGVFWVDVRTTALAENGFLSIASRLDITVKTWRDTPRGLAGLNEPWLLVMANADDPDVDYEQYFPSGPLGVVLLTSRFPENPRYATSKFINLESLLMTEAQELLLRAARIPSDRHQLFQAEANLVASLLESHPLALIQAGACVSQGYCALKDYPIVYQEHRLTTARLSRSGFPYEHVYTTFEVSAGVLQSMNTESASDALELLSVLGRLASTPLPLLLLEAGWKGAQTILSDDRDDDDEQDLNRLSPWHVSHLPALISPDSPNWDSFRLTEALNLLRAFSHITTDTYDSGRINVSMHPLIHVCVQLWLDRGRKYASRIRAGCLVAISLQDTRLWSQHQWQLQPHMHALVSRSPRTKFLSGPSLMIVRILLKCANEMIRTGDDKRVFNFMELLMTGLGFDRRCVDRQWLKIYEVYGQSLLNLGEVKEAVPLLEELVMTREQTLPEDHPDRLTAQHDLERAYHANRQVREAVSLLEQVVEIQEQTLPEDHPDRLMAQHDLARAYHANRQVREAVSLSEQVVEIEEKTLTEDNPHRLAAQHNLARAYHANGQDKKAVPLLEQVVMLQRRTLAEDHPDRVASELLLSIFYWDLGDRQAAIHTARRVVEVRRRTLDANHPDRKNGEAWLDYFESETAQGSWTHNEA</sequence>
<dbReference type="EMBL" id="KN847047">
    <property type="protein sequence ID" value="KIW22420.1"/>
    <property type="molecule type" value="Genomic_DNA"/>
</dbReference>
<dbReference type="InterPro" id="IPR053137">
    <property type="entry name" value="NLR-like"/>
</dbReference>
<dbReference type="STRING" id="569365.A0A0D2BVH2"/>
<protein>
    <submittedName>
        <fullName evidence="2">Uncharacterized protein</fullName>
    </submittedName>
</protein>
<dbReference type="PANTHER" id="PTHR46082:SF11">
    <property type="entry name" value="AAA+ ATPASE DOMAIN-CONTAINING PROTEIN-RELATED"/>
    <property type="match status" value="1"/>
</dbReference>
<name>A0A0D2BVH2_9EURO</name>
<dbReference type="GeneID" id="27351501"/>
<evidence type="ECO:0000313" key="3">
    <source>
        <dbReference type="Proteomes" id="UP000054466"/>
    </source>
</evidence>
<dbReference type="HOGENOM" id="CLU_243056_0_0_1"/>
<dbReference type="GO" id="GO:0009116">
    <property type="term" value="P:nucleoside metabolic process"/>
    <property type="evidence" value="ECO:0007669"/>
    <property type="project" value="InterPro"/>
</dbReference>
<dbReference type="VEuPathDB" id="FungiDB:PV07_12307"/>
<evidence type="ECO:0000256" key="1">
    <source>
        <dbReference type="SAM" id="MobiDB-lite"/>
    </source>
</evidence>
<evidence type="ECO:0000313" key="2">
    <source>
        <dbReference type="EMBL" id="KIW22420.1"/>
    </source>
</evidence>
<organism evidence="2 3">
    <name type="scientific">Cladophialophora immunda</name>
    <dbReference type="NCBI Taxonomy" id="569365"/>
    <lineage>
        <taxon>Eukaryota</taxon>
        <taxon>Fungi</taxon>
        <taxon>Dikarya</taxon>
        <taxon>Ascomycota</taxon>
        <taxon>Pezizomycotina</taxon>
        <taxon>Eurotiomycetes</taxon>
        <taxon>Chaetothyriomycetidae</taxon>
        <taxon>Chaetothyriales</taxon>
        <taxon>Herpotrichiellaceae</taxon>
        <taxon>Cladophialophora</taxon>
    </lineage>
</organism>
<accession>A0A0D2BVH2</accession>
<dbReference type="Pfam" id="PF13374">
    <property type="entry name" value="TPR_10"/>
    <property type="match status" value="3"/>
</dbReference>
<feature type="region of interest" description="Disordered" evidence="1">
    <location>
        <begin position="525"/>
        <end position="544"/>
    </location>
</feature>
<feature type="compositionally biased region" description="Polar residues" evidence="1">
    <location>
        <begin position="116"/>
        <end position="126"/>
    </location>
</feature>
<dbReference type="Proteomes" id="UP000054466">
    <property type="component" value="Unassembled WGS sequence"/>
</dbReference>
<feature type="region of interest" description="Disordered" evidence="1">
    <location>
        <begin position="262"/>
        <end position="299"/>
    </location>
</feature>
<dbReference type="Gene3D" id="3.40.50.300">
    <property type="entry name" value="P-loop containing nucleotide triphosphate hydrolases"/>
    <property type="match status" value="1"/>
</dbReference>